<dbReference type="Gene3D" id="3.10.490.10">
    <property type="entry name" value="Gamma-glutamyl cyclotransferase-like"/>
    <property type="match status" value="1"/>
</dbReference>
<evidence type="ECO:0000313" key="4">
    <source>
        <dbReference type="EMBL" id="QVI20536.1"/>
    </source>
</evidence>
<dbReference type="SUPFAM" id="SSF110857">
    <property type="entry name" value="Gamma-glutamyl cyclotransferase-like"/>
    <property type="match status" value="1"/>
</dbReference>
<dbReference type="Proteomes" id="UP000683310">
    <property type="component" value="Chromosome"/>
</dbReference>
<dbReference type="CDD" id="cd06661">
    <property type="entry name" value="GGCT_like"/>
    <property type="match status" value="1"/>
</dbReference>
<dbReference type="PANTHER" id="PTHR31544">
    <property type="entry name" value="AIG2-LIKE PROTEIN D"/>
    <property type="match status" value="1"/>
</dbReference>
<accession>A0ABX8CMF7</accession>
<evidence type="ECO:0000256" key="1">
    <source>
        <dbReference type="ARBA" id="ARBA00022679"/>
    </source>
</evidence>
<keyword evidence="5" id="KW-1185">Reference proteome</keyword>
<protein>
    <recommendedName>
        <fullName evidence="2">Putative gamma-glutamylcyclotransferase</fullName>
    </recommendedName>
</protein>
<dbReference type="InterPro" id="IPR013024">
    <property type="entry name" value="GGCT-like"/>
</dbReference>
<dbReference type="EMBL" id="CP074371">
    <property type="protein sequence ID" value="QVI20536.1"/>
    <property type="molecule type" value="Genomic_DNA"/>
</dbReference>
<evidence type="ECO:0000256" key="2">
    <source>
        <dbReference type="ARBA" id="ARBA00030602"/>
    </source>
</evidence>
<evidence type="ECO:0000259" key="3">
    <source>
        <dbReference type="Pfam" id="PF06094"/>
    </source>
</evidence>
<feature type="domain" description="Gamma-glutamylcyclotransferase AIG2-like" evidence="3">
    <location>
        <begin position="16"/>
        <end position="122"/>
    </location>
</feature>
<dbReference type="PANTHER" id="PTHR31544:SF2">
    <property type="entry name" value="AIG2-LIKE PROTEIN D"/>
    <property type="match status" value="1"/>
</dbReference>
<keyword evidence="1" id="KW-0808">Transferase</keyword>
<gene>
    <name evidence="4" type="ORF">KHQ06_31015</name>
</gene>
<organism evidence="4 5">
    <name type="scientific">Nocardia tengchongensis</name>
    <dbReference type="NCBI Taxonomy" id="2055889"/>
    <lineage>
        <taxon>Bacteria</taxon>
        <taxon>Bacillati</taxon>
        <taxon>Actinomycetota</taxon>
        <taxon>Actinomycetes</taxon>
        <taxon>Mycobacteriales</taxon>
        <taxon>Nocardiaceae</taxon>
        <taxon>Nocardia</taxon>
    </lineage>
</organism>
<evidence type="ECO:0000313" key="5">
    <source>
        <dbReference type="Proteomes" id="UP000683310"/>
    </source>
</evidence>
<reference evidence="4 5" key="1">
    <citation type="submission" date="2021-04" db="EMBL/GenBank/DDBJ databases">
        <title>Nocardia tengchongensis.</title>
        <authorList>
            <person name="Zhuang k."/>
            <person name="Ran Y."/>
            <person name="Li W."/>
        </authorList>
    </citation>
    <scope>NUCLEOTIDE SEQUENCE [LARGE SCALE GENOMIC DNA]</scope>
    <source>
        <strain evidence="4 5">CFH S0057</strain>
    </source>
</reference>
<dbReference type="InterPro" id="IPR036568">
    <property type="entry name" value="GGCT-like_sf"/>
</dbReference>
<dbReference type="Pfam" id="PF06094">
    <property type="entry name" value="GGACT"/>
    <property type="match status" value="1"/>
</dbReference>
<proteinExistence type="predicted"/>
<dbReference type="InterPro" id="IPR009288">
    <property type="entry name" value="AIG2-like_dom"/>
</dbReference>
<sequence length="152" mass="16739">MSERPARRLPVASDPLFVYGTLRFPTVLSALIGRVPAMEPARLIGRRAAALPGKAYPGLVTATDSVTDGFLLTELGRDDWQVLDAFEDDEYDLTPVPVLAGERAGYAWTYTWTAEVAADDWSAADFETGHLPYYASKCAAWRRDLILLSETV</sequence>
<name>A0ABX8CMF7_9NOCA</name>
<dbReference type="InterPro" id="IPR045038">
    <property type="entry name" value="AIG2-like"/>
</dbReference>